<feature type="compositionally biased region" description="Polar residues" evidence="2">
    <location>
        <begin position="450"/>
        <end position="462"/>
    </location>
</feature>
<name>Q29QV2_DROME</name>
<dbReference type="OrthoDB" id="7873148at2759"/>
<sequence>MNLTLKSEKESSASTADKVSKLYSEIANMKRDYDDWAKIMEKSHLKEQNEIKLWERAIEKVKETVKDNSAETTFDVRNGERQQCRHCCLSPDIKSCLETTFDVRNDENDIFLTIAYTPTQSKCIEIKNSGHLMSFTLPDALEWIQMNIAGLKGSIKKIVLDQYYVNSQQEILLWTQKYLNKKETALPQIAIGTEGQTEMNGNMVKAREGLAELVNHSEPDLNAFMLKAEEDSALIKNLTDEVLDMLSKLISFNSEVLTDTIVDGIRKEIDELLERLGEGNNTAETAKYPTSNQRTGNSPKMIAPTKHISKNKYHTKHNIKGMENELPTLDTNKKEPMMVDLMDIRKIKVKLIEYKANETGGTKNGLAEKQSNLSKLSDIHLADKFPDQVNSIESITNKIESNANDSNEINHRQDYSLHINFFINSAQKVTISSIDLERKENTVAAEDETSGTQPIKISTENESGGHKLNSEQNSNSIKRRFQFPKDLHGTQSLEFDLKECLDQYTSGGMKAAPEKMMKHNESSERMSKSKCENDLVSCPPFKNISFDFNENKGKMRNILGPC</sequence>
<feature type="region of interest" description="Disordered" evidence="2">
    <location>
        <begin position="282"/>
        <end position="303"/>
    </location>
</feature>
<evidence type="ECO:0000256" key="2">
    <source>
        <dbReference type="SAM" id="MobiDB-lite"/>
    </source>
</evidence>
<feature type="coiled-coil region" evidence="1">
    <location>
        <begin position="44"/>
        <end position="71"/>
    </location>
</feature>
<reference evidence="3" key="1">
    <citation type="submission" date="2006-01" db="EMBL/GenBank/DDBJ databases">
        <authorList>
            <person name="Stapleton M."/>
            <person name="Carlson J."/>
            <person name="Chavez C."/>
            <person name="Frise E."/>
            <person name="George R."/>
            <person name="Pacleb J."/>
            <person name="Park S."/>
            <person name="Wan K."/>
            <person name="Yu C."/>
            <person name="Celniker S."/>
        </authorList>
    </citation>
    <scope>NUCLEOTIDE SEQUENCE</scope>
</reference>
<dbReference type="ExpressionAtlas" id="Q29QV2">
    <property type="expression patterns" value="baseline and differential"/>
</dbReference>
<protein>
    <submittedName>
        <fullName evidence="3">IP13637p</fullName>
    </submittedName>
</protein>
<evidence type="ECO:0000256" key="1">
    <source>
        <dbReference type="SAM" id="Coils"/>
    </source>
</evidence>
<proteinExistence type="evidence at transcript level"/>
<dbReference type="EMBL" id="BT024288">
    <property type="protein sequence ID" value="ABC86350.1"/>
    <property type="molecule type" value="mRNA"/>
</dbReference>
<dbReference type="AlphaFoldDB" id="Q29QV2"/>
<dbReference type="VEuPathDB" id="VectorBase:FBgn0032658"/>
<organism evidence="3">
    <name type="scientific">Drosophila melanogaster</name>
    <name type="common">Fruit fly</name>
    <dbReference type="NCBI Taxonomy" id="7227"/>
    <lineage>
        <taxon>Eukaryota</taxon>
        <taxon>Metazoa</taxon>
        <taxon>Ecdysozoa</taxon>
        <taxon>Arthropoda</taxon>
        <taxon>Hexapoda</taxon>
        <taxon>Insecta</taxon>
        <taxon>Pterygota</taxon>
        <taxon>Neoptera</taxon>
        <taxon>Endopterygota</taxon>
        <taxon>Diptera</taxon>
        <taxon>Brachycera</taxon>
        <taxon>Muscomorpha</taxon>
        <taxon>Ephydroidea</taxon>
        <taxon>Drosophilidae</taxon>
        <taxon>Drosophila</taxon>
        <taxon>Sophophora</taxon>
    </lineage>
</organism>
<feature type="region of interest" description="Disordered" evidence="2">
    <location>
        <begin position="442"/>
        <end position="473"/>
    </location>
</feature>
<evidence type="ECO:0000313" key="3">
    <source>
        <dbReference type="EMBL" id="ABC86350.1"/>
    </source>
</evidence>
<feature type="compositionally biased region" description="Polar residues" evidence="2">
    <location>
        <begin position="282"/>
        <end position="298"/>
    </location>
</feature>
<accession>Q29QV2</accession>
<keyword evidence="1" id="KW-0175">Coiled coil</keyword>